<comment type="caution">
    <text evidence="1">The sequence shown here is derived from an EMBL/GenBank/DDBJ whole genome shotgun (WGS) entry which is preliminary data.</text>
</comment>
<proteinExistence type="predicted"/>
<evidence type="ECO:0000313" key="1">
    <source>
        <dbReference type="EMBL" id="PPR04119.1"/>
    </source>
</evidence>
<protein>
    <submittedName>
        <fullName evidence="1">Uncharacterized protein</fullName>
    </submittedName>
</protein>
<dbReference type="OrthoDB" id="2269034at2759"/>
<dbReference type="InParanoid" id="A0A409YM16"/>
<sequence>MARKTKLSTNWVIRFVPNDVWRCIFHVISESSGHATPGILGVLRASHVCSSWRNVTENAPELWTNVVLEYCRRRKSIFPNVKLLSLFLSRSGNLPLTMEVTARKRPTSKEPLDVDALELFVGTMHRAKVLKVEIDALSNLCDYMEDIHSDDALVARVKPGLLLEKLEMSGGYESETSSAALANLWHPAPSMRTLAFYAFRADDFVGGANCYFLLSEEFPFQQITSLELTCPISHEGIYDLLPALPSLQSAILNYIHDVNKTVQRAVELQKLQTLSLAGPSYALDGEPPSMMKILEFISTPALTTLQLSFVGEWSSDSFKSFLSRAPTQIKKLHLDITEATDDERIDCLMMLPSLLTLDLTSKASLLTDDTESYLLEEDIMRAMTEWDDSRDQFVLCPHLVKLIIDYDTLDDTTTTRTAFVDMVESRWRRSSSGKGENRHFELVLKRAGHLGDSPKTISELMRLLLLRKAGLNLTIEPLTWLERLAGPTLPALDNIY</sequence>
<dbReference type="SUPFAM" id="SSF81383">
    <property type="entry name" value="F-box domain"/>
    <property type="match status" value="1"/>
</dbReference>
<dbReference type="EMBL" id="NHYE01000671">
    <property type="protein sequence ID" value="PPR04119.1"/>
    <property type="molecule type" value="Genomic_DNA"/>
</dbReference>
<dbReference type="SUPFAM" id="SSF52047">
    <property type="entry name" value="RNI-like"/>
    <property type="match status" value="1"/>
</dbReference>
<organism evidence="1 2">
    <name type="scientific">Gymnopilus dilepis</name>
    <dbReference type="NCBI Taxonomy" id="231916"/>
    <lineage>
        <taxon>Eukaryota</taxon>
        <taxon>Fungi</taxon>
        <taxon>Dikarya</taxon>
        <taxon>Basidiomycota</taxon>
        <taxon>Agaricomycotina</taxon>
        <taxon>Agaricomycetes</taxon>
        <taxon>Agaricomycetidae</taxon>
        <taxon>Agaricales</taxon>
        <taxon>Agaricineae</taxon>
        <taxon>Hymenogastraceae</taxon>
        <taxon>Gymnopilus</taxon>
    </lineage>
</organism>
<gene>
    <name evidence="1" type="ORF">CVT26_001348</name>
</gene>
<name>A0A409YM16_9AGAR</name>
<dbReference type="InterPro" id="IPR036047">
    <property type="entry name" value="F-box-like_dom_sf"/>
</dbReference>
<reference evidence="1 2" key="1">
    <citation type="journal article" date="2018" name="Evol. Lett.">
        <title>Horizontal gene cluster transfer increased hallucinogenic mushroom diversity.</title>
        <authorList>
            <person name="Reynolds H.T."/>
            <person name="Vijayakumar V."/>
            <person name="Gluck-Thaler E."/>
            <person name="Korotkin H.B."/>
            <person name="Matheny P.B."/>
            <person name="Slot J.C."/>
        </authorList>
    </citation>
    <scope>NUCLEOTIDE SEQUENCE [LARGE SCALE GENOMIC DNA]</scope>
    <source>
        <strain evidence="1 2">SRW20</strain>
    </source>
</reference>
<dbReference type="Gene3D" id="1.20.1280.50">
    <property type="match status" value="1"/>
</dbReference>
<dbReference type="AlphaFoldDB" id="A0A409YM16"/>
<dbReference type="Gene3D" id="3.80.10.10">
    <property type="entry name" value="Ribonuclease Inhibitor"/>
    <property type="match status" value="1"/>
</dbReference>
<accession>A0A409YM16</accession>
<keyword evidence="2" id="KW-1185">Reference proteome</keyword>
<dbReference type="Proteomes" id="UP000284706">
    <property type="component" value="Unassembled WGS sequence"/>
</dbReference>
<dbReference type="STRING" id="231916.A0A409YM16"/>
<dbReference type="InterPro" id="IPR032675">
    <property type="entry name" value="LRR_dom_sf"/>
</dbReference>
<evidence type="ECO:0000313" key="2">
    <source>
        <dbReference type="Proteomes" id="UP000284706"/>
    </source>
</evidence>